<keyword evidence="1 5" id="KW-0808">Transferase</keyword>
<feature type="binding site" evidence="5">
    <location>
        <position position="130"/>
    </location>
    <ligand>
        <name>AMP</name>
        <dbReference type="ChEBI" id="CHEBI:456215"/>
    </ligand>
</feature>
<dbReference type="GO" id="GO:0005737">
    <property type="term" value="C:cytoplasm"/>
    <property type="evidence" value="ECO:0007669"/>
    <property type="project" value="UniProtKB-SubCell"/>
</dbReference>
<dbReference type="InterPro" id="IPR000850">
    <property type="entry name" value="Adenylat/UMP-CMP_kin"/>
</dbReference>
<keyword evidence="5" id="KW-0963">Cytoplasm</keyword>
<name>A0A1G2MJG4_9BACT</name>
<reference evidence="8 9" key="1">
    <citation type="journal article" date="2016" name="Nat. Commun.">
        <title>Thousands of microbial genomes shed light on interconnected biogeochemical processes in an aquifer system.</title>
        <authorList>
            <person name="Anantharaman K."/>
            <person name="Brown C.T."/>
            <person name="Hug L.A."/>
            <person name="Sharon I."/>
            <person name="Castelle C.J."/>
            <person name="Probst A.J."/>
            <person name="Thomas B.C."/>
            <person name="Singh A."/>
            <person name="Wilkins M.J."/>
            <person name="Karaoz U."/>
            <person name="Brodie E.L."/>
            <person name="Williams K.H."/>
            <person name="Hubbard S.S."/>
            <person name="Banfield J.F."/>
        </authorList>
    </citation>
    <scope>NUCLEOTIDE SEQUENCE [LARGE SCALE GENOMIC DNA]</scope>
</reference>
<dbReference type="UniPathway" id="UPA00588">
    <property type="reaction ID" value="UER00649"/>
</dbReference>
<feature type="binding site" evidence="5">
    <location>
        <position position="144"/>
    </location>
    <ligand>
        <name>AMP</name>
        <dbReference type="ChEBI" id="CHEBI:456215"/>
    </ligand>
</feature>
<proteinExistence type="inferred from homology"/>
<dbReference type="Gene3D" id="3.40.50.300">
    <property type="entry name" value="P-loop containing nucleotide triphosphate hydrolases"/>
    <property type="match status" value="1"/>
</dbReference>
<keyword evidence="2 5" id="KW-0545">Nucleotide biosynthesis</keyword>
<feature type="binding site" evidence="5">
    <location>
        <begin position="59"/>
        <end position="61"/>
    </location>
    <ligand>
        <name>AMP</name>
        <dbReference type="ChEBI" id="CHEBI:456215"/>
    </ligand>
</feature>
<dbReference type="GO" id="GO:0044209">
    <property type="term" value="P:AMP salvage"/>
    <property type="evidence" value="ECO:0007669"/>
    <property type="project" value="UniProtKB-UniRule"/>
</dbReference>
<evidence type="ECO:0000256" key="1">
    <source>
        <dbReference type="ARBA" id="ARBA00022679"/>
    </source>
</evidence>
<dbReference type="HAMAP" id="MF_00235">
    <property type="entry name" value="Adenylate_kinase_Adk"/>
    <property type="match status" value="1"/>
</dbReference>
<feature type="binding site" evidence="5">
    <location>
        <position position="38"/>
    </location>
    <ligand>
        <name>AMP</name>
        <dbReference type="ChEBI" id="CHEBI:456215"/>
    </ligand>
</feature>
<sequence length="187" mass="21546">MIKTILMMGKTGSGKGVQSEMLSKKTGFKIFSSGDKFRSLRVREDWLGKRVREEYDQGLLMPHWFASYIFEDVLLSTPPESGLIFEGTGRKKPEAELFDEVATWLRRDYVVFDIKVSDEEVIKRLQLRGRSDGLDANVEKIKFRLDEYRKHTDPAIGYFKSVGRAIEINGEQTPEAVHEDINKVLRL</sequence>
<dbReference type="EC" id="2.7.4.3" evidence="5 7"/>
<evidence type="ECO:0000256" key="4">
    <source>
        <dbReference type="ARBA" id="ARBA00022777"/>
    </source>
</evidence>
<keyword evidence="3 5" id="KW-0547">Nucleotide-binding</keyword>
<evidence type="ECO:0000256" key="6">
    <source>
        <dbReference type="RuleBase" id="RU003330"/>
    </source>
</evidence>
<comment type="similarity">
    <text evidence="5 6">Belongs to the adenylate kinase family.</text>
</comment>
<evidence type="ECO:0000313" key="8">
    <source>
        <dbReference type="EMBL" id="OHA23309.1"/>
    </source>
</evidence>
<dbReference type="Proteomes" id="UP000177130">
    <property type="component" value="Unassembled WGS sequence"/>
</dbReference>
<dbReference type="STRING" id="1802306.A3C72_04610"/>
<keyword evidence="4 5" id="KW-0418">Kinase</keyword>
<evidence type="ECO:0000256" key="2">
    <source>
        <dbReference type="ARBA" id="ARBA00022727"/>
    </source>
</evidence>
<organism evidence="8 9">
    <name type="scientific">Candidatus Taylorbacteria bacterium RIFCSPHIGHO2_02_FULL_43_32b</name>
    <dbReference type="NCBI Taxonomy" id="1802306"/>
    <lineage>
        <taxon>Bacteria</taxon>
        <taxon>Candidatus Tayloriibacteriota</taxon>
    </lineage>
</organism>
<dbReference type="PRINTS" id="PR00094">
    <property type="entry name" value="ADENYLTKNASE"/>
</dbReference>
<feature type="binding site" evidence="5">
    <location>
        <position position="128"/>
    </location>
    <ligand>
        <name>ATP</name>
        <dbReference type="ChEBI" id="CHEBI:30616"/>
    </ligand>
</feature>
<evidence type="ECO:0000256" key="5">
    <source>
        <dbReference type="HAMAP-Rule" id="MF_00235"/>
    </source>
</evidence>
<protein>
    <recommendedName>
        <fullName evidence="5 7">Adenylate kinase</fullName>
        <shortName evidence="5">AK</shortName>
        <ecNumber evidence="5 7">2.7.4.3</ecNumber>
    </recommendedName>
    <alternativeName>
        <fullName evidence="5">ATP-AMP transphosphorylase</fullName>
    </alternativeName>
    <alternativeName>
        <fullName evidence="5">ATP:AMP phosphotransferase</fullName>
    </alternativeName>
    <alternativeName>
        <fullName evidence="5">Adenylate monophosphate kinase</fullName>
    </alternativeName>
</protein>
<evidence type="ECO:0000256" key="3">
    <source>
        <dbReference type="ARBA" id="ARBA00022741"/>
    </source>
</evidence>
<comment type="caution">
    <text evidence="8">The sequence shown here is derived from an EMBL/GenBank/DDBJ whole genome shotgun (WGS) entry which is preliminary data.</text>
</comment>
<comment type="function">
    <text evidence="5">Catalyzes the reversible transfer of the terminal phosphate group between ATP and AMP. Plays an important role in cellular energy homeostasis and in adenine nucleotide metabolism.</text>
</comment>
<dbReference type="GO" id="GO:0005524">
    <property type="term" value="F:ATP binding"/>
    <property type="evidence" value="ECO:0007669"/>
    <property type="project" value="UniProtKB-UniRule"/>
</dbReference>
<comment type="domain">
    <text evidence="5">Consists of three domains, a large central CORE domain and two small peripheral domains, NMPbind and LID, which undergo movements during catalysis. The LID domain closes over the site of phosphoryl transfer upon ATP binding. Assembling and dissambling the active center during each catalytic cycle provides an effective means to prevent ATP hydrolysis.</text>
</comment>
<dbReference type="SUPFAM" id="SSF52540">
    <property type="entry name" value="P-loop containing nucleoside triphosphate hydrolases"/>
    <property type="match status" value="1"/>
</dbReference>
<gene>
    <name evidence="5" type="primary">adk</name>
    <name evidence="8" type="ORF">A3C72_04610</name>
</gene>
<comment type="pathway">
    <text evidence="5">Purine metabolism; AMP biosynthesis via salvage pathway; AMP from ADP: step 1/1.</text>
</comment>
<comment type="catalytic activity">
    <reaction evidence="5 7">
        <text>AMP + ATP = 2 ADP</text>
        <dbReference type="Rhea" id="RHEA:12973"/>
        <dbReference type="ChEBI" id="CHEBI:30616"/>
        <dbReference type="ChEBI" id="CHEBI:456215"/>
        <dbReference type="ChEBI" id="CHEBI:456216"/>
        <dbReference type="EC" id="2.7.4.3"/>
    </reaction>
</comment>
<dbReference type="InterPro" id="IPR027417">
    <property type="entry name" value="P-loop_NTPase"/>
</dbReference>
<dbReference type="Pfam" id="PF00406">
    <property type="entry name" value="ADK"/>
    <property type="match status" value="1"/>
</dbReference>
<accession>A0A1G2MJG4</accession>
<comment type="subcellular location">
    <subcellularLocation>
        <location evidence="5 7">Cytoplasm</location>
    </subcellularLocation>
</comment>
<comment type="caution">
    <text evidence="5">Lacks conserved residue(s) required for the propagation of feature annotation.</text>
</comment>
<feature type="binding site" evidence="5">
    <location>
        <position position="172"/>
    </location>
    <ligand>
        <name>ATP</name>
        <dbReference type="ChEBI" id="CHEBI:30616"/>
    </ligand>
</feature>
<comment type="subunit">
    <text evidence="5 7">Monomer.</text>
</comment>
<feature type="region of interest" description="NMP" evidence="5">
    <location>
        <begin position="32"/>
        <end position="61"/>
    </location>
</feature>
<keyword evidence="5 7" id="KW-0067">ATP-binding</keyword>
<dbReference type="AlphaFoldDB" id="A0A1G2MJG4"/>
<dbReference type="PANTHER" id="PTHR23359">
    <property type="entry name" value="NUCLEOTIDE KINASE"/>
    <property type="match status" value="1"/>
</dbReference>
<dbReference type="GO" id="GO:0004017">
    <property type="term" value="F:AMP kinase activity"/>
    <property type="evidence" value="ECO:0007669"/>
    <property type="project" value="UniProtKB-UniRule"/>
</dbReference>
<feature type="binding site" evidence="5">
    <location>
        <position position="33"/>
    </location>
    <ligand>
        <name>AMP</name>
        <dbReference type="ChEBI" id="CHEBI:456215"/>
    </ligand>
</feature>
<evidence type="ECO:0000256" key="7">
    <source>
        <dbReference type="RuleBase" id="RU003331"/>
    </source>
</evidence>
<dbReference type="EMBL" id="MHRK01000038">
    <property type="protein sequence ID" value="OHA23309.1"/>
    <property type="molecule type" value="Genomic_DNA"/>
</dbReference>
<evidence type="ECO:0000313" key="9">
    <source>
        <dbReference type="Proteomes" id="UP000177130"/>
    </source>
</evidence>